<keyword evidence="9 11" id="KW-0239">DNA-directed DNA polymerase</keyword>
<dbReference type="SUPFAM" id="SSF52540">
    <property type="entry name" value="P-loop containing nucleoside triphosphate hydrolases"/>
    <property type="match status" value="1"/>
</dbReference>
<dbReference type="PANTHER" id="PTHR11669:SF0">
    <property type="entry name" value="PROTEIN STICHEL-LIKE 2"/>
    <property type="match status" value="1"/>
</dbReference>
<comment type="caution">
    <text evidence="14">The sequence shown here is derived from an EMBL/GenBank/DDBJ whole genome shotgun (WGS) entry which is preliminary data.</text>
</comment>
<dbReference type="InterPro" id="IPR048448">
    <property type="entry name" value="DnaX-like_C"/>
</dbReference>
<feature type="compositionally biased region" description="Pro residues" evidence="12">
    <location>
        <begin position="404"/>
        <end position="418"/>
    </location>
</feature>
<name>A0A537L1D8_9BACT</name>
<dbReference type="GO" id="GO:0003677">
    <property type="term" value="F:DNA binding"/>
    <property type="evidence" value="ECO:0007669"/>
    <property type="project" value="InterPro"/>
</dbReference>
<dbReference type="InterPro" id="IPR003593">
    <property type="entry name" value="AAA+_ATPase"/>
</dbReference>
<dbReference type="EC" id="2.7.7.7" evidence="11"/>
<dbReference type="CDD" id="cd00009">
    <property type="entry name" value="AAA"/>
    <property type="match status" value="1"/>
</dbReference>
<dbReference type="InterPro" id="IPR027417">
    <property type="entry name" value="P-loop_NTPase"/>
</dbReference>
<evidence type="ECO:0000313" key="15">
    <source>
        <dbReference type="Proteomes" id="UP000319353"/>
    </source>
</evidence>
<keyword evidence="2 11" id="KW-0808">Transferase</keyword>
<dbReference type="Proteomes" id="UP000319353">
    <property type="component" value="Unassembled WGS sequence"/>
</dbReference>
<sequence length="582" mass="63854">MRRARRIAAWNLPSRPVMSHVSFYRKWRPKTFEEIIGQERVTRTLQNAIRTNRVVHAYLFAGHRGTGKTTTARILAKALNCVQGPTPTPDNVCPNCEAISGGYSMDVIEIDAASNRGIEEIRELRDRIRLAPTEGRYKVYIIDEAHMLTTEAANALLKTLEEPPAHAILVLVTTEPHRLPATILSRCQRFDFRRVSQKEIVARLKHIAAGEGFAIDDRALALIAGNADGSVRDAESMLDQLTAFAAGPITARDVVTVLGVVEEQTALGFADAIITRDVTGCLALVSRVVDEGKDLRQVMRTLTDHFRDLLVVKTGPRDADLLDTTESRLAALATQAEHTTIEDVLRVLNILSGTESESRWSPQPRLLLEIALIRLCRPEMDPTVEGLRARVQAIEHRLGGGAPAPAPPASAPSTPAKPPEVTRRRPTQSRPAGQEDVKAEVTVAPGAAVATADAEPAGAPVMVIEDVRRQWGRVLEEVKRTKMFCHALLIEGMPLRLEGSVLVIGLRTGYNFHAENLHRPENRSVVEGAVERIFQRRLRLQCTIYDGPSPAVEPAVTADGDPLVTKAAELFGAQILEVKPLE</sequence>
<dbReference type="InterPro" id="IPR012763">
    <property type="entry name" value="DNA_pol_III_sug/sutau_N"/>
</dbReference>
<dbReference type="Gene3D" id="1.10.8.60">
    <property type="match status" value="1"/>
</dbReference>
<dbReference type="Pfam" id="PF22608">
    <property type="entry name" value="DNAX_ATPase_lid"/>
    <property type="match status" value="1"/>
</dbReference>
<dbReference type="Pfam" id="PF12169">
    <property type="entry name" value="DNA_pol3_gamma3"/>
    <property type="match status" value="1"/>
</dbReference>
<dbReference type="GO" id="GO:0003887">
    <property type="term" value="F:DNA-directed DNA polymerase activity"/>
    <property type="evidence" value="ECO:0007669"/>
    <property type="project" value="UniProtKB-KW"/>
</dbReference>
<keyword evidence="4 11" id="KW-0235">DNA replication</keyword>
<dbReference type="FunFam" id="1.10.8.60:FF:000013">
    <property type="entry name" value="DNA polymerase III subunit gamma/tau"/>
    <property type="match status" value="1"/>
</dbReference>
<keyword evidence="6 11" id="KW-0547">Nucleotide-binding</keyword>
<dbReference type="CDD" id="cd18137">
    <property type="entry name" value="HLD_clamp_pol_III_gamma_tau"/>
    <property type="match status" value="1"/>
</dbReference>
<gene>
    <name evidence="11 14" type="primary">dnaX</name>
    <name evidence="14" type="ORF">E6H01_07655</name>
</gene>
<comment type="function">
    <text evidence="11">DNA polymerase III is a complex, multichain enzyme responsible for most of the replicative synthesis in bacteria. This DNA polymerase also exhibits 3' to 5' exonuclease activity.</text>
</comment>
<evidence type="ECO:0000256" key="4">
    <source>
        <dbReference type="ARBA" id="ARBA00022705"/>
    </source>
</evidence>
<dbReference type="SMART" id="SM00382">
    <property type="entry name" value="AAA"/>
    <property type="match status" value="1"/>
</dbReference>
<dbReference type="InterPro" id="IPR050238">
    <property type="entry name" value="DNA_Rep/Repair_Clamp_Loader"/>
</dbReference>
<dbReference type="Gene3D" id="3.40.50.300">
    <property type="entry name" value="P-loop containing nucleotide triphosphate hydrolases"/>
    <property type="match status" value="1"/>
</dbReference>
<dbReference type="AlphaFoldDB" id="A0A537L1D8"/>
<dbReference type="NCBIfam" id="NF004046">
    <property type="entry name" value="PRK05563.1"/>
    <property type="match status" value="1"/>
</dbReference>
<dbReference type="GO" id="GO:0005524">
    <property type="term" value="F:ATP binding"/>
    <property type="evidence" value="ECO:0007669"/>
    <property type="project" value="UniProtKB-KW"/>
</dbReference>
<evidence type="ECO:0000256" key="12">
    <source>
        <dbReference type="SAM" id="MobiDB-lite"/>
    </source>
</evidence>
<keyword evidence="3 11" id="KW-0548">Nucleotidyltransferase</keyword>
<keyword evidence="5" id="KW-0479">Metal-binding</keyword>
<dbReference type="GO" id="GO:0009360">
    <property type="term" value="C:DNA polymerase III complex"/>
    <property type="evidence" value="ECO:0007669"/>
    <property type="project" value="InterPro"/>
</dbReference>
<comment type="similarity">
    <text evidence="1 11">Belongs to the DnaX/STICHEL family.</text>
</comment>
<dbReference type="InterPro" id="IPR022754">
    <property type="entry name" value="DNA_pol_III_gamma-3"/>
</dbReference>
<dbReference type="InterPro" id="IPR008921">
    <property type="entry name" value="DNA_pol3_clamp-load_cplx_C"/>
</dbReference>
<keyword evidence="8 11" id="KW-0067">ATP-binding</keyword>
<dbReference type="GO" id="GO:0006261">
    <property type="term" value="P:DNA-templated DNA replication"/>
    <property type="evidence" value="ECO:0007669"/>
    <property type="project" value="TreeGrafter"/>
</dbReference>
<dbReference type="Pfam" id="PF13177">
    <property type="entry name" value="DNA_pol3_delta2"/>
    <property type="match status" value="1"/>
</dbReference>
<evidence type="ECO:0000256" key="2">
    <source>
        <dbReference type="ARBA" id="ARBA00022679"/>
    </source>
</evidence>
<evidence type="ECO:0000256" key="5">
    <source>
        <dbReference type="ARBA" id="ARBA00022723"/>
    </source>
</evidence>
<protein>
    <recommendedName>
        <fullName evidence="11">DNA polymerase III subunit gamma/tau</fullName>
        <ecNumber evidence="11">2.7.7.7</ecNumber>
    </recommendedName>
</protein>
<keyword evidence="7" id="KW-0862">Zinc</keyword>
<feature type="region of interest" description="Disordered" evidence="12">
    <location>
        <begin position="398"/>
        <end position="438"/>
    </location>
</feature>
<evidence type="ECO:0000256" key="10">
    <source>
        <dbReference type="ARBA" id="ARBA00049244"/>
    </source>
</evidence>
<evidence type="ECO:0000256" key="7">
    <source>
        <dbReference type="ARBA" id="ARBA00022833"/>
    </source>
</evidence>
<dbReference type="InterPro" id="IPR045085">
    <property type="entry name" value="HLD_clamp_pol_III_gamma_tau"/>
</dbReference>
<evidence type="ECO:0000256" key="9">
    <source>
        <dbReference type="ARBA" id="ARBA00022932"/>
    </source>
</evidence>
<evidence type="ECO:0000256" key="6">
    <source>
        <dbReference type="ARBA" id="ARBA00022741"/>
    </source>
</evidence>
<reference evidence="14 15" key="1">
    <citation type="journal article" date="2019" name="Nat. Microbiol.">
        <title>Mediterranean grassland soil C-N compound turnover is dependent on rainfall and depth, and is mediated by genomically divergent microorganisms.</title>
        <authorList>
            <person name="Diamond S."/>
            <person name="Andeer P.F."/>
            <person name="Li Z."/>
            <person name="Crits-Christoph A."/>
            <person name="Burstein D."/>
            <person name="Anantharaman K."/>
            <person name="Lane K.R."/>
            <person name="Thomas B.C."/>
            <person name="Pan C."/>
            <person name="Northen T.R."/>
            <person name="Banfield J.F."/>
        </authorList>
    </citation>
    <scope>NUCLEOTIDE SEQUENCE [LARGE SCALE GENOMIC DNA]</scope>
    <source>
        <strain evidence="14">NP_4</strain>
    </source>
</reference>
<evidence type="ECO:0000259" key="13">
    <source>
        <dbReference type="SMART" id="SM00382"/>
    </source>
</evidence>
<dbReference type="NCBIfam" id="TIGR01128">
    <property type="entry name" value="holA"/>
    <property type="match status" value="1"/>
</dbReference>
<dbReference type="InterPro" id="IPR005790">
    <property type="entry name" value="DNA_polIII_delta"/>
</dbReference>
<evidence type="ECO:0000256" key="11">
    <source>
        <dbReference type="RuleBase" id="RU364063"/>
    </source>
</evidence>
<proteinExistence type="inferred from homology"/>
<dbReference type="FunFam" id="3.40.50.300:FF:000014">
    <property type="entry name" value="DNA polymerase III subunit gamma/tau"/>
    <property type="match status" value="1"/>
</dbReference>
<dbReference type="NCBIfam" id="TIGR02397">
    <property type="entry name" value="dnaX_nterm"/>
    <property type="match status" value="1"/>
</dbReference>
<dbReference type="Pfam" id="PF20964">
    <property type="entry name" value="DnaX_C"/>
    <property type="match status" value="1"/>
</dbReference>
<accession>A0A537L1D8</accession>
<dbReference type="SUPFAM" id="SSF48019">
    <property type="entry name" value="post-AAA+ oligomerization domain-like"/>
    <property type="match status" value="1"/>
</dbReference>
<evidence type="ECO:0000256" key="3">
    <source>
        <dbReference type="ARBA" id="ARBA00022695"/>
    </source>
</evidence>
<comment type="subunit">
    <text evidence="11">DNA polymerase III contains a core (composed of alpha, epsilon and theta chains) that associates with a tau subunit. This core dimerizes to form the POLIII' complex. PolIII' associates with the gamma complex (composed of gamma, delta, delta', psi and chi chains) and with the beta chain to form the complete DNA polymerase III complex.</text>
</comment>
<dbReference type="GO" id="GO:0046872">
    <property type="term" value="F:metal ion binding"/>
    <property type="evidence" value="ECO:0007669"/>
    <property type="project" value="UniProtKB-KW"/>
</dbReference>
<evidence type="ECO:0000313" key="14">
    <source>
        <dbReference type="EMBL" id="TMJ01802.1"/>
    </source>
</evidence>
<evidence type="ECO:0000256" key="8">
    <source>
        <dbReference type="ARBA" id="ARBA00022840"/>
    </source>
</evidence>
<evidence type="ECO:0000256" key="1">
    <source>
        <dbReference type="ARBA" id="ARBA00006360"/>
    </source>
</evidence>
<dbReference type="Gene3D" id="1.20.272.10">
    <property type="match status" value="1"/>
</dbReference>
<organism evidence="14 15">
    <name type="scientific">Candidatus Segetimicrobium genomatis</name>
    <dbReference type="NCBI Taxonomy" id="2569760"/>
    <lineage>
        <taxon>Bacteria</taxon>
        <taxon>Bacillati</taxon>
        <taxon>Candidatus Sysuimicrobiota</taxon>
        <taxon>Candidatus Sysuimicrobiia</taxon>
        <taxon>Candidatus Sysuimicrobiales</taxon>
        <taxon>Candidatus Segetimicrobiaceae</taxon>
        <taxon>Candidatus Segetimicrobium</taxon>
    </lineage>
</organism>
<feature type="domain" description="AAA+ ATPase" evidence="13">
    <location>
        <begin position="54"/>
        <end position="196"/>
    </location>
</feature>
<dbReference type="EMBL" id="VBAL01000092">
    <property type="protein sequence ID" value="TMJ01802.1"/>
    <property type="molecule type" value="Genomic_DNA"/>
</dbReference>
<dbReference type="PANTHER" id="PTHR11669">
    <property type="entry name" value="REPLICATION FACTOR C / DNA POLYMERASE III GAMMA-TAU SUBUNIT"/>
    <property type="match status" value="1"/>
</dbReference>
<comment type="catalytic activity">
    <reaction evidence="10 11">
        <text>DNA(n) + a 2'-deoxyribonucleoside 5'-triphosphate = DNA(n+1) + diphosphate</text>
        <dbReference type="Rhea" id="RHEA:22508"/>
        <dbReference type="Rhea" id="RHEA-COMP:17339"/>
        <dbReference type="Rhea" id="RHEA-COMP:17340"/>
        <dbReference type="ChEBI" id="CHEBI:33019"/>
        <dbReference type="ChEBI" id="CHEBI:61560"/>
        <dbReference type="ChEBI" id="CHEBI:173112"/>
        <dbReference type="EC" id="2.7.7.7"/>
    </reaction>
</comment>